<dbReference type="RefSeq" id="WP_011727959.1">
    <property type="nucleotide sequence ID" value="NC_008596.1"/>
</dbReference>
<dbReference type="EMBL" id="CP000480">
    <property type="protein sequence ID" value="ABK71918.1"/>
    <property type="molecule type" value="Genomic_DNA"/>
</dbReference>
<name>A0QTI7_MYCS2</name>
<protein>
    <submittedName>
        <fullName evidence="1">Uncharacterized protein</fullName>
    </submittedName>
</protein>
<evidence type="ECO:0000313" key="2">
    <source>
        <dbReference type="Proteomes" id="UP000000757"/>
    </source>
</evidence>
<dbReference type="KEGG" id="msm:MSMEG_1859"/>
<evidence type="ECO:0000313" key="1">
    <source>
        <dbReference type="EMBL" id="ABK71918.1"/>
    </source>
</evidence>
<gene>
    <name evidence="1" type="ordered locus">MSMEG_1859</name>
</gene>
<dbReference type="Proteomes" id="UP000000757">
    <property type="component" value="Chromosome"/>
</dbReference>
<dbReference type="PaxDb" id="246196-MSMEI_1819"/>
<accession>A0QTI7</accession>
<dbReference type="OrthoDB" id="3542865at2"/>
<dbReference type="AlphaFoldDB" id="A0QTI7"/>
<reference evidence="1 2" key="1">
    <citation type="submission" date="2006-10" db="EMBL/GenBank/DDBJ databases">
        <authorList>
            <person name="Fleischmann R.D."/>
            <person name="Dodson R.J."/>
            <person name="Haft D.H."/>
            <person name="Merkel J.S."/>
            <person name="Nelson W.C."/>
            <person name="Fraser C.M."/>
        </authorList>
    </citation>
    <scope>NUCLEOTIDE SEQUENCE [LARGE SCALE GENOMIC DNA]</scope>
    <source>
        <strain evidence="2">ATCC 700084 / mc(2)155</strain>
    </source>
</reference>
<dbReference type="STRING" id="246196.MSMEG_1859"/>
<dbReference type="KEGG" id="msb:LJ00_09275"/>
<organism evidence="1 2">
    <name type="scientific">Mycolicibacterium smegmatis (strain ATCC 700084 / mc(2)155)</name>
    <name type="common">Mycobacterium smegmatis</name>
    <dbReference type="NCBI Taxonomy" id="246196"/>
    <lineage>
        <taxon>Bacteria</taxon>
        <taxon>Bacillati</taxon>
        <taxon>Actinomycetota</taxon>
        <taxon>Actinomycetes</taxon>
        <taxon>Mycobacteriales</taxon>
        <taxon>Mycobacteriaceae</taxon>
        <taxon>Mycolicibacterium</taxon>
    </lineage>
</organism>
<dbReference type="GeneID" id="93456674"/>
<dbReference type="PATRIC" id="fig|246196.19.peg.1843"/>
<sequence length="96" mass="11006">MSHDFDMSAAVTLYLKHYPGRNDDEFDAFYGADARAARQLVRALLDETMSLRPDWSQMTLDDAGRYVECEMRARHPDLSDRAHRNSPGVLVEIPHL</sequence>
<proteinExistence type="predicted"/>
<keyword evidence="2" id="KW-1185">Reference proteome</keyword>